<comment type="caution">
    <text evidence="1">The sequence shown here is derived from an EMBL/GenBank/DDBJ whole genome shotgun (WGS) entry which is preliminary data.</text>
</comment>
<proteinExistence type="predicted"/>
<evidence type="ECO:0000313" key="1">
    <source>
        <dbReference type="EMBL" id="KAK9140352.1"/>
    </source>
</evidence>
<name>A0AAP0JUB9_9MAGN</name>
<organism evidence="1 2">
    <name type="scientific">Stephania cephalantha</name>
    <dbReference type="NCBI Taxonomy" id="152367"/>
    <lineage>
        <taxon>Eukaryota</taxon>
        <taxon>Viridiplantae</taxon>
        <taxon>Streptophyta</taxon>
        <taxon>Embryophyta</taxon>
        <taxon>Tracheophyta</taxon>
        <taxon>Spermatophyta</taxon>
        <taxon>Magnoliopsida</taxon>
        <taxon>Ranunculales</taxon>
        <taxon>Menispermaceae</taxon>
        <taxon>Menispermoideae</taxon>
        <taxon>Cissampelideae</taxon>
        <taxon>Stephania</taxon>
    </lineage>
</organism>
<keyword evidence="2" id="KW-1185">Reference proteome</keyword>
<dbReference type="AlphaFoldDB" id="A0AAP0JUB9"/>
<sequence>MEGNEKNFLNGFTYLKCTQLLAYTSSRSIQTCIPNVLNKTRTWIFHRYKDNKWLAKEIENMKMKSILTISTPIDATSVHAYKWWKPNCHKLFLEELLATTTTRTRTTMTALLENGERVLDEQT</sequence>
<dbReference type="Proteomes" id="UP001419268">
    <property type="component" value="Unassembled WGS sequence"/>
</dbReference>
<evidence type="ECO:0000313" key="2">
    <source>
        <dbReference type="Proteomes" id="UP001419268"/>
    </source>
</evidence>
<protein>
    <submittedName>
        <fullName evidence="1">Uncharacterized protein</fullName>
    </submittedName>
</protein>
<gene>
    <name evidence="1" type="ORF">Scep_010033</name>
</gene>
<reference evidence="1 2" key="1">
    <citation type="submission" date="2024-01" db="EMBL/GenBank/DDBJ databases">
        <title>Genome assemblies of Stephania.</title>
        <authorList>
            <person name="Yang L."/>
        </authorList>
    </citation>
    <scope>NUCLEOTIDE SEQUENCE [LARGE SCALE GENOMIC DNA]</scope>
    <source>
        <strain evidence="1">JXDWG</strain>
        <tissue evidence="1">Leaf</tissue>
    </source>
</reference>
<dbReference type="EMBL" id="JBBNAG010000004">
    <property type="protein sequence ID" value="KAK9140352.1"/>
    <property type="molecule type" value="Genomic_DNA"/>
</dbReference>
<accession>A0AAP0JUB9</accession>